<dbReference type="GO" id="GO:0034975">
    <property type="term" value="P:protein folding in endoplasmic reticulum"/>
    <property type="evidence" value="ECO:0007669"/>
    <property type="project" value="TreeGrafter"/>
</dbReference>
<dbReference type="PANTHER" id="PTHR12953">
    <property type="entry name" value="MEMBRANE PROTEIN CH1 RELATED"/>
    <property type="match status" value="1"/>
</dbReference>
<dbReference type="AlphaFoldDB" id="A0A9P1I421"/>
<proteinExistence type="predicted"/>
<evidence type="ECO:0000313" key="10">
    <source>
        <dbReference type="Proteomes" id="UP001152747"/>
    </source>
</evidence>
<feature type="signal peptide" evidence="7">
    <location>
        <begin position="1"/>
        <end position="19"/>
    </location>
</feature>
<comment type="subcellular location">
    <subcellularLocation>
        <location evidence="1">Endomembrane system</location>
    </subcellularLocation>
</comment>
<keyword evidence="3 6" id="KW-1133">Transmembrane helix</keyword>
<dbReference type="EMBL" id="CANHGI010000001">
    <property type="protein sequence ID" value="CAI5439260.1"/>
    <property type="molecule type" value="Genomic_DNA"/>
</dbReference>
<dbReference type="Pfam" id="PF07738">
    <property type="entry name" value="Sad1_UNC"/>
    <property type="match status" value="1"/>
</dbReference>
<evidence type="ECO:0000256" key="1">
    <source>
        <dbReference type="ARBA" id="ARBA00004308"/>
    </source>
</evidence>
<dbReference type="GO" id="GO:0005737">
    <property type="term" value="C:cytoplasm"/>
    <property type="evidence" value="ECO:0007669"/>
    <property type="project" value="TreeGrafter"/>
</dbReference>
<dbReference type="PROSITE" id="PS51469">
    <property type="entry name" value="SUN"/>
    <property type="match status" value="1"/>
</dbReference>
<keyword evidence="2 6" id="KW-0812">Transmembrane</keyword>
<dbReference type="PANTHER" id="PTHR12953:SF0">
    <property type="entry name" value="SUN DOMAIN-CONTAINING OSSIFICATION FACTOR"/>
    <property type="match status" value="1"/>
</dbReference>
<accession>A0A9P1I421</accession>
<evidence type="ECO:0000256" key="2">
    <source>
        <dbReference type="ARBA" id="ARBA00022692"/>
    </source>
</evidence>
<evidence type="ECO:0000256" key="5">
    <source>
        <dbReference type="SAM" id="MobiDB-lite"/>
    </source>
</evidence>
<feature type="chain" id="PRO_5040384172" description="SUN domain-containing protein" evidence="7">
    <location>
        <begin position="20"/>
        <end position="772"/>
    </location>
</feature>
<dbReference type="GO" id="GO:0016020">
    <property type="term" value="C:membrane"/>
    <property type="evidence" value="ECO:0007669"/>
    <property type="project" value="InterPro"/>
</dbReference>
<dbReference type="OrthoDB" id="266334at2759"/>
<keyword evidence="4 6" id="KW-0472">Membrane</keyword>
<comment type="caution">
    <text evidence="9">The sequence shown here is derived from an EMBL/GenBank/DDBJ whole genome shotgun (WGS) entry which is preliminary data.</text>
</comment>
<evidence type="ECO:0000256" key="6">
    <source>
        <dbReference type="SAM" id="Phobius"/>
    </source>
</evidence>
<dbReference type="GO" id="GO:0012505">
    <property type="term" value="C:endomembrane system"/>
    <property type="evidence" value="ECO:0007669"/>
    <property type="project" value="UniProtKB-SubCell"/>
</dbReference>
<feature type="region of interest" description="Disordered" evidence="5">
    <location>
        <begin position="292"/>
        <end position="317"/>
    </location>
</feature>
<evidence type="ECO:0000259" key="8">
    <source>
        <dbReference type="PROSITE" id="PS51469"/>
    </source>
</evidence>
<dbReference type="Gene3D" id="2.60.120.260">
    <property type="entry name" value="Galactose-binding domain-like"/>
    <property type="match status" value="1"/>
</dbReference>
<feature type="domain" description="SUN" evidence="8">
    <location>
        <begin position="89"/>
        <end position="255"/>
    </location>
</feature>
<gene>
    <name evidence="9" type="ORF">CAMP_LOCUS1897</name>
</gene>
<keyword evidence="7" id="KW-0732">Signal</keyword>
<evidence type="ECO:0000313" key="9">
    <source>
        <dbReference type="EMBL" id="CAI5439260.1"/>
    </source>
</evidence>
<dbReference type="InterPro" id="IPR045120">
    <property type="entry name" value="Suco/Slp1-like"/>
</dbReference>
<feature type="compositionally biased region" description="Pro residues" evidence="5">
    <location>
        <begin position="292"/>
        <end position="308"/>
    </location>
</feature>
<reference evidence="9" key="1">
    <citation type="submission" date="2022-11" db="EMBL/GenBank/DDBJ databases">
        <authorList>
            <person name="Kikuchi T."/>
        </authorList>
    </citation>
    <scope>NUCLEOTIDE SEQUENCE</scope>
    <source>
        <strain evidence="9">PS1010</strain>
    </source>
</reference>
<dbReference type="InterPro" id="IPR012919">
    <property type="entry name" value="SUN_dom"/>
</dbReference>
<name>A0A9P1I421_9PELO</name>
<dbReference type="FunFam" id="2.60.120.260:FF:000175">
    <property type="entry name" value="Sad1 / UNC family protein"/>
    <property type="match status" value="1"/>
</dbReference>
<evidence type="ECO:0000256" key="7">
    <source>
        <dbReference type="SAM" id="SignalP"/>
    </source>
</evidence>
<organism evidence="9 10">
    <name type="scientific">Caenorhabditis angaria</name>
    <dbReference type="NCBI Taxonomy" id="860376"/>
    <lineage>
        <taxon>Eukaryota</taxon>
        <taxon>Metazoa</taxon>
        <taxon>Ecdysozoa</taxon>
        <taxon>Nematoda</taxon>
        <taxon>Chromadorea</taxon>
        <taxon>Rhabditida</taxon>
        <taxon>Rhabditina</taxon>
        <taxon>Rhabditomorpha</taxon>
        <taxon>Rhabditoidea</taxon>
        <taxon>Rhabditidae</taxon>
        <taxon>Peloderinae</taxon>
        <taxon>Caenorhabditis</taxon>
    </lineage>
</organism>
<feature type="region of interest" description="Disordered" evidence="5">
    <location>
        <begin position="745"/>
        <end position="772"/>
    </location>
</feature>
<evidence type="ECO:0000256" key="4">
    <source>
        <dbReference type="ARBA" id="ARBA00023136"/>
    </source>
</evidence>
<feature type="compositionally biased region" description="Polar residues" evidence="5">
    <location>
        <begin position="745"/>
        <end position="756"/>
    </location>
</feature>
<evidence type="ECO:0000256" key="3">
    <source>
        <dbReference type="ARBA" id="ARBA00022989"/>
    </source>
</evidence>
<feature type="transmembrane region" description="Helical" evidence="6">
    <location>
        <begin position="614"/>
        <end position="636"/>
    </location>
</feature>
<protein>
    <recommendedName>
        <fullName evidence="8">SUN domain-containing protein</fullName>
    </recommendedName>
</protein>
<dbReference type="Proteomes" id="UP001152747">
    <property type="component" value="Unassembled WGS sequence"/>
</dbReference>
<keyword evidence="10" id="KW-1185">Reference proteome</keyword>
<sequence length="772" mass="87751">MRNLIFLLILLFGIKPSFQSTVQNWREVLLFQCALSQNEICPKNISYNETAKKEEELKTIDNFDEWTKKRRAVNNQQQQQQQQQQNQGQATIVQNYEKKPEEVLTPTRPTRNFASKECGAKIIAANPEAENAKAVVNEKDIDDYMRNPCESAKEKFIVIELCETIQVKKLAIGNFELFASRPKQISVQISERYPPLKEWVSLGTFHLQDHHKKLQTFDVPQTNVYAKFVRINLEDHYGKEHYCIVSVVNVMGSTLADEYEKEEAAVHLLNVISESTTTGTSTIQKIEEIPKVTPPPAEIPPTQLPLPPKVSSTTTATAKKQNALTIRQKYESCLKCWPDYQKQNQSHYICWIWPQKQQEEHQKLAKKQPSFAAKRRRNLARVQRFLRRFSTKATSKTVVAPKLEPILEEKIVEEAKEEVVQIKKEPSPQSPSSSSYRQELDTILPAGGSIGQRETVLIKLTKRIAAVELNLTLSTEYLSELSKQYVSQMSGYQEELKTTRKVALESVKIAEAGWRLKINNIRREMREIRAAIRNLAKQQEIQAKRDHGMLSYSTFFGAPPACHMTSQPASPLPRIGQIDTVSSVRQQFEESWRILMERAQSVIFGSVSWNTDHMIIALIATNIIAFSLLFAAFIAANRKNAQNCDLIAEEMRNEMRKRLAKYGNLNRKMIAKGLRRAELAVTAAVTMTMKEKKMMAGNLGNGRKEDVEIETTLANLFAAQQTKIDEQFAENKKLLENVLKPAGTGSFSLNDTMSQAEDSESSSETEHLTISG</sequence>